<gene>
    <name evidence="2" type="ORF">THAOC_26818</name>
</gene>
<feature type="non-terminal residue" evidence="2">
    <location>
        <position position="1"/>
    </location>
</feature>
<protein>
    <submittedName>
        <fullName evidence="2">Uncharacterized protein</fullName>
    </submittedName>
</protein>
<comment type="caution">
    <text evidence="2">The sequence shown here is derived from an EMBL/GenBank/DDBJ whole genome shotgun (WGS) entry which is preliminary data.</text>
</comment>
<proteinExistence type="predicted"/>
<evidence type="ECO:0000256" key="1">
    <source>
        <dbReference type="SAM" id="MobiDB-lite"/>
    </source>
</evidence>
<dbReference type="Proteomes" id="UP000266841">
    <property type="component" value="Unassembled WGS sequence"/>
</dbReference>
<organism evidence="2 3">
    <name type="scientific">Thalassiosira oceanica</name>
    <name type="common">Marine diatom</name>
    <dbReference type="NCBI Taxonomy" id="159749"/>
    <lineage>
        <taxon>Eukaryota</taxon>
        <taxon>Sar</taxon>
        <taxon>Stramenopiles</taxon>
        <taxon>Ochrophyta</taxon>
        <taxon>Bacillariophyta</taxon>
        <taxon>Coscinodiscophyceae</taxon>
        <taxon>Thalassiosirophycidae</taxon>
        <taxon>Thalassiosirales</taxon>
        <taxon>Thalassiosiraceae</taxon>
        <taxon>Thalassiosira</taxon>
    </lineage>
</organism>
<evidence type="ECO:0000313" key="2">
    <source>
        <dbReference type="EMBL" id="EJK53688.1"/>
    </source>
</evidence>
<name>K0RJ48_THAOC</name>
<sequence>GEVTWDDPRSQSPDDGTEAQSYDPFGGDSAGDDGRVNSPPRASGARRMRAPRRPGGGGKEHRASAIERSSFFNDEDETSPYVYDDDNSTDSGIGALNRWNGGDSVEDVDGGADDGAGDEGDDAFDWSQDVNGDDEPVMKRSLSSSGGPKPWHKKDVADGNSHSFIYDD</sequence>
<accession>K0RJ48</accession>
<feature type="region of interest" description="Disordered" evidence="1">
    <location>
        <begin position="1"/>
        <end position="168"/>
    </location>
</feature>
<feature type="compositionally biased region" description="Acidic residues" evidence="1">
    <location>
        <begin position="73"/>
        <end position="88"/>
    </location>
</feature>
<feature type="compositionally biased region" description="Acidic residues" evidence="1">
    <location>
        <begin position="104"/>
        <end position="124"/>
    </location>
</feature>
<dbReference type="EMBL" id="AGNL01037251">
    <property type="protein sequence ID" value="EJK53688.1"/>
    <property type="molecule type" value="Genomic_DNA"/>
</dbReference>
<reference evidence="2 3" key="1">
    <citation type="journal article" date="2012" name="Genome Biol.">
        <title>Genome and low-iron response of an oceanic diatom adapted to chronic iron limitation.</title>
        <authorList>
            <person name="Lommer M."/>
            <person name="Specht M."/>
            <person name="Roy A.S."/>
            <person name="Kraemer L."/>
            <person name="Andreson R."/>
            <person name="Gutowska M.A."/>
            <person name="Wolf J."/>
            <person name="Bergner S.V."/>
            <person name="Schilhabel M.B."/>
            <person name="Klostermeier U.C."/>
            <person name="Beiko R.G."/>
            <person name="Rosenstiel P."/>
            <person name="Hippler M."/>
            <person name="Laroche J."/>
        </authorList>
    </citation>
    <scope>NUCLEOTIDE SEQUENCE [LARGE SCALE GENOMIC DNA]</scope>
    <source>
        <strain evidence="2 3">CCMP1005</strain>
    </source>
</reference>
<dbReference type="AlphaFoldDB" id="K0RJ48"/>
<keyword evidence="3" id="KW-1185">Reference proteome</keyword>
<feature type="compositionally biased region" description="Polar residues" evidence="1">
    <location>
        <begin position="10"/>
        <end position="20"/>
    </location>
</feature>
<evidence type="ECO:0000313" key="3">
    <source>
        <dbReference type="Proteomes" id="UP000266841"/>
    </source>
</evidence>